<keyword evidence="5 6" id="KW-0472">Membrane</keyword>
<dbReference type="RefSeq" id="WP_242950038.1">
    <property type="nucleotide sequence ID" value="NZ_FQXU01000003.1"/>
</dbReference>
<evidence type="ECO:0000256" key="3">
    <source>
        <dbReference type="ARBA" id="ARBA00022692"/>
    </source>
</evidence>
<evidence type="ECO:0000256" key="6">
    <source>
        <dbReference type="SAM" id="Phobius"/>
    </source>
</evidence>
<evidence type="ECO:0000256" key="2">
    <source>
        <dbReference type="ARBA" id="ARBA00022475"/>
    </source>
</evidence>
<feature type="transmembrane region" description="Helical" evidence="6">
    <location>
        <begin position="42"/>
        <end position="66"/>
    </location>
</feature>
<keyword evidence="3 6" id="KW-0812">Transmembrane</keyword>
<dbReference type="Pfam" id="PF01810">
    <property type="entry name" value="LysE"/>
    <property type="match status" value="1"/>
</dbReference>
<dbReference type="PANTHER" id="PTHR30086">
    <property type="entry name" value="ARGININE EXPORTER PROTEIN ARGO"/>
    <property type="match status" value="1"/>
</dbReference>
<protein>
    <submittedName>
        <fullName evidence="7">Threonine/homoserine/homoserine lactone efflux protein</fullName>
    </submittedName>
</protein>
<evidence type="ECO:0000313" key="8">
    <source>
        <dbReference type="Proteomes" id="UP000184241"/>
    </source>
</evidence>
<evidence type="ECO:0000256" key="4">
    <source>
        <dbReference type="ARBA" id="ARBA00022989"/>
    </source>
</evidence>
<proteinExistence type="predicted"/>
<gene>
    <name evidence="7" type="ORF">SAMN02745941_00611</name>
</gene>
<dbReference type="AlphaFoldDB" id="A0A1M5URH1"/>
<feature type="transmembrane region" description="Helical" evidence="6">
    <location>
        <begin position="73"/>
        <end position="95"/>
    </location>
</feature>
<keyword evidence="2" id="KW-1003">Cell membrane</keyword>
<dbReference type="PANTHER" id="PTHR30086:SF20">
    <property type="entry name" value="ARGININE EXPORTER PROTEIN ARGO-RELATED"/>
    <property type="match status" value="1"/>
</dbReference>
<feature type="transmembrane region" description="Helical" evidence="6">
    <location>
        <begin position="12"/>
        <end position="30"/>
    </location>
</feature>
<accession>A0A1M5URH1</accession>
<dbReference type="GO" id="GO:0005886">
    <property type="term" value="C:plasma membrane"/>
    <property type="evidence" value="ECO:0007669"/>
    <property type="project" value="UniProtKB-SubCell"/>
</dbReference>
<feature type="transmembrane region" description="Helical" evidence="6">
    <location>
        <begin position="150"/>
        <end position="171"/>
    </location>
</feature>
<dbReference type="Proteomes" id="UP000184241">
    <property type="component" value="Unassembled WGS sequence"/>
</dbReference>
<sequence length="206" mass="22516">MKSIAIFFKGFRFGMLLQFAIGPVSMFILKTSSTYGFYSGELGVIGVTLIDGIFILLAIKGLVSIVSRKRVQAFLKVSGAIILFLFGASTILNQFNVNLLPVLTLGSSINSSNVFINALIITASNPLTIIFWAGIFSTKLLEEKTTRHELYLFALGAILSTLFFLTMVSILGSVVKVFFPITLIRILNLIVGVVLVFLGIKILIKK</sequence>
<reference evidence="7 8" key="1">
    <citation type="submission" date="2016-11" db="EMBL/GenBank/DDBJ databases">
        <authorList>
            <person name="Jaros S."/>
            <person name="Januszkiewicz K."/>
            <person name="Wedrychowicz H."/>
        </authorList>
    </citation>
    <scope>NUCLEOTIDE SEQUENCE [LARGE SCALE GENOMIC DNA]</scope>
    <source>
        <strain evidence="7 8">DSM 6191</strain>
    </source>
</reference>
<dbReference type="GO" id="GO:0015171">
    <property type="term" value="F:amino acid transmembrane transporter activity"/>
    <property type="evidence" value="ECO:0007669"/>
    <property type="project" value="TreeGrafter"/>
</dbReference>
<evidence type="ECO:0000256" key="5">
    <source>
        <dbReference type="ARBA" id="ARBA00023136"/>
    </source>
</evidence>
<feature type="transmembrane region" description="Helical" evidence="6">
    <location>
        <begin position="115"/>
        <end position="138"/>
    </location>
</feature>
<keyword evidence="4 6" id="KW-1133">Transmembrane helix</keyword>
<organism evidence="7 8">
    <name type="scientific">Clostridium intestinale DSM 6191</name>
    <dbReference type="NCBI Taxonomy" id="1121320"/>
    <lineage>
        <taxon>Bacteria</taxon>
        <taxon>Bacillati</taxon>
        <taxon>Bacillota</taxon>
        <taxon>Clostridia</taxon>
        <taxon>Eubacteriales</taxon>
        <taxon>Clostridiaceae</taxon>
        <taxon>Clostridium</taxon>
    </lineage>
</organism>
<evidence type="ECO:0000313" key="7">
    <source>
        <dbReference type="EMBL" id="SHH65418.1"/>
    </source>
</evidence>
<comment type="subcellular location">
    <subcellularLocation>
        <location evidence="1">Cell membrane</location>
        <topology evidence="1">Multi-pass membrane protein</topology>
    </subcellularLocation>
</comment>
<dbReference type="EMBL" id="FQXU01000003">
    <property type="protein sequence ID" value="SHH65418.1"/>
    <property type="molecule type" value="Genomic_DNA"/>
</dbReference>
<evidence type="ECO:0000256" key="1">
    <source>
        <dbReference type="ARBA" id="ARBA00004651"/>
    </source>
</evidence>
<feature type="transmembrane region" description="Helical" evidence="6">
    <location>
        <begin position="177"/>
        <end position="204"/>
    </location>
</feature>
<name>A0A1M5URH1_9CLOT</name>
<dbReference type="InterPro" id="IPR001123">
    <property type="entry name" value="LeuE-type"/>
</dbReference>